<name>A0A1F4TN64_UNCSA</name>
<accession>A0A1F4TN64</accession>
<dbReference type="InterPro" id="IPR008928">
    <property type="entry name" value="6-hairpin_glycosidase_sf"/>
</dbReference>
<dbReference type="GO" id="GO:0005975">
    <property type="term" value="P:carbohydrate metabolic process"/>
    <property type="evidence" value="ECO:0007669"/>
    <property type="project" value="InterPro"/>
</dbReference>
<evidence type="ECO:0008006" key="3">
    <source>
        <dbReference type="Google" id="ProtNLM"/>
    </source>
</evidence>
<dbReference type="STRING" id="1802583.A2311_00455"/>
<dbReference type="AlphaFoldDB" id="A0A1F4TN64"/>
<protein>
    <recommendedName>
        <fullName evidence="3">Cellobiose phosphorylase</fullName>
    </recommendedName>
</protein>
<proteinExistence type="predicted"/>
<evidence type="ECO:0000313" key="2">
    <source>
        <dbReference type="Proteomes" id="UP000178951"/>
    </source>
</evidence>
<dbReference type="Proteomes" id="UP000178951">
    <property type="component" value="Unassembled WGS sequence"/>
</dbReference>
<comment type="caution">
    <text evidence="1">The sequence shown here is derived from an EMBL/GenBank/DDBJ whole genome shotgun (WGS) entry which is preliminary data.</text>
</comment>
<dbReference type="SUPFAM" id="SSF48208">
    <property type="entry name" value="Six-hairpin glycosidases"/>
    <property type="match status" value="1"/>
</dbReference>
<sequence>MSRAYFAAKERDNACLIAAITEQMKTESASKEFDLYAEQTFLDNIMRGGLPITLDGKIIYLYYRKHGDMERDYNDFKLQPTYFSQGNGNYRDINQNRRNDVFFNPNVAEDNIVRFFNLVQLDGYNPLVVLCSQYVIKSNEQAQQLIARHFRTPNPELPALLAKPFMVGLLLKAIENEKLEYKTTPLAFATDLLEQAEVNDDANHGEGFWIDHAFYNTDLLESFEAIFPDRLSGLLYDQNIFTYFDNDHVVLPRSAKYVLSGGQVRQFQSVVQDHDKRSLINHRTSEPNKVRTKHGQDGVYKTNLMGKLLTIIANKAASFDAAGIGLEMEAEKPDWYDALNGLPGLLGSSLSETLELKRLSQYTLDHLDAKRPVNIPVEVKELITTLDSKLGTLDNFDYWDTATTAKEEYREKTKLGIGGEEVAFKPEEITGFLNKVIARCTGAAEKVLKLYGNYFTYFINEAAEYEKIGKELKIKKFNQRPLPLFLEGFVHALKVEQDKHIPELVRKSPLYDKKLKMFKVNAPLAETSLEIGRARVFTPGWLENESIWLHMEYKYLLELLKAGCYQDFFSAFKTTLVPFMNPKTYKRSILENSSFIVSSANPNKENHGRGFVARLSGGAAEFIDIWLIMMTGKKIFSVDEKGLLTFKLAPILPAWLFKQGKLSFRLFGEIEVLLLNPKKKNTFGQDGVKPIGYKLSLDGNEVEISSPLIKEPYSKLIRERKVSRIVVSLA</sequence>
<gene>
    <name evidence="1" type="ORF">A2311_00455</name>
</gene>
<dbReference type="EMBL" id="MEUF01000052">
    <property type="protein sequence ID" value="OGC33960.1"/>
    <property type="molecule type" value="Genomic_DNA"/>
</dbReference>
<organism evidence="1 2">
    <name type="scientific">candidate division WOR-1 bacterium RIFOXYB2_FULL_48_7</name>
    <dbReference type="NCBI Taxonomy" id="1802583"/>
    <lineage>
        <taxon>Bacteria</taxon>
        <taxon>Bacillati</taxon>
        <taxon>Saganbacteria</taxon>
    </lineage>
</organism>
<reference evidence="1 2" key="1">
    <citation type="journal article" date="2016" name="Nat. Commun.">
        <title>Thousands of microbial genomes shed light on interconnected biogeochemical processes in an aquifer system.</title>
        <authorList>
            <person name="Anantharaman K."/>
            <person name="Brown C.T."/>
            <person name="Hug L.A."/>
            <person name="Sharon I."/>
            <person name="Castelle C.J."/>
            <person name="Probst A.J."/>
            <person name="Thomas B.C."/>
            <person name="Singh A."/>
            <person name="Wilkins M.J."/>
            <person name="Karaoz U."/>
            <person name="Brodie E.L."/>
            <person name="Williams K.H."/>
            <person name="Hubbard S.S."/>
            <person name="Banfield J.F."/>
        </authorList>
    </citation>
    <scope>NUCLEOTIDE SEQUENCE [LARGE SCALE GENOMIC DNA]</scope>
</reference>
<evidence type="ECO:0000313" key="1">
    <source>
        <dbReference type="EMBL" id="OGC33960.1"/>
    </source>
</evidence>